<dbReference type="EMBL" id="CABFNS010000833">
    <property type="protein sequence ID" value="VUC31376.1"/>
    <property type="molecule type" value="Genomic_DNA"/>
</dbReference>
<evidence type="ECO:0000256" key="1">
    <source>
        <dbReference type="SAM" id="Phobius"/>
    </source>
</evidence>
<sequence>MDADTWQVFLFADKTARFIMIEFFRIVVNLFMGVLLQPLVELRLLNDVFERLISSNKGSEERVNAVL</sequence>
<evidence type="ECO:0000313" key="2">
    <source>
        <dbReference type="EMBL" id="VUC31376.1"/>
    </source>
</evidence>
<keyword evidence="1" id="KW-0812">Transmembrane</keyword>
<protein>
    <submittedName>
        <fullName evidence="2">Uncharacterized protein</fullName>
    </submittedName>
</protein>
<name>A0ABY6UNG8_BIOOC</name>
<evidence type="ECO:0000313" key="3">
    <source>
        <dbReference type="Proteomes" id="UP000766486"/>
    </source>
</evidence>
<comment type="caution">
    <text evidence="2">The sequence shown here is derived from an EMBL/GenBank/DDBJ whole genome shotgun (WGS) entry which is preliminary data.</text>
</comment>
<keyword evidence="1" id="KW-1133">Transmembrane helix</keyword>
<organism evidence="2 3">
    <name type="scientific">Bionectria ochroleuca</name>
    <name type="common">Gliocladium roseum</name>
    <dbReference type="NCBI Taxonomy" id="29856"/>
    <lineage>
        <taxon>Eukaryota</taxon>
        <taxon>Fungi</taxon>
        <taxon>Dikarya</taxon>
        <taxon>Ascomycota</taxon>
        <taxon>Pezizomycotina</taxon>
        <taxon>Sordariomycetes</taxon>
        <taxon>Hypocreomycetidae</taxon>
        <taxon>Hypocreales</taxon>
        <taxon>Bionectriaceae</taxon>
        <taxon>Clonostachys</taxon>
    </lineage>
</organism>
<keyword evidence="3" id="KW-1185">Reference proteome</keyword>
<dbReference type="Proteomes" id="UP000766486">
    <property type="component" value="Unassembled WGS sequence"/>
</dbReference>
<gene>
    <name evidence="2" type="ORF">CLO192961_LOCUS305366</name>
</gene>
<reference evidence="2 3" key="1">
    <citation type="submission" date="2019-06" db="EMBL/GenBank/DDBJ databases">
        <authorList>
            <person name="Broberg M."/>
        </authorList>
    </citation>
    <scope>NUCLEOTIDE SEQUENCE [LARGE SCALE GENOMIC DNA]</scope>
</reference>
<feature type="transmembrane region" description="Helical" evidence="1">
    <location>
        <begin position="16"/>
        <end position="36"/>
    </location>
</feature>
<accession>A0ABY6UNG8</accession>
<proteinExistence type="predicted"/>
<keyword evidence="1" id="KW-0472">Membrane</keyword>